<dbReference type="Proteomes" id="UP000018144">
    <property type="component" value="Unassembled WGS sequence"/>
</dbReference>
<evidence type="ECO:0000313" key="16">
    <source>
        <dbReference type="Proteomes" id="UP000018144"/>
    </source>
</evidence>
<evidence type="ECO:0000256" key="9">
    <source>
        <dbReference type="ARBA" id="ARBA00022833"/>
    </source>
</evidence>
<dbReference type="Pfam" id="PF05207">
    <property type="entry name" value="Zn_ribbon_CSL"/>
    <property type="match status" value="1"/>
</dbReference>
<sequence>MQATTDYYTLLHLPHPPSPLSPQFLKKAYHSALLRYHPDKTASQASHSSNTSHDLSTSTSPTDAPSIDTISLAYRTLSDPGLKKEYDAARAAELQGGKTGNGSEVIGVVDLDDFVCHDGEDEVRWTKACRCGEEEGFVLTEKELGEAAGEGEKEVLVGCVGCSLWWRVGFEVVDEES</sequence>
<dbReference type="AlphaFoldDB" id="U4LWC8"/>
<evidence type="ECO:0000256" key="11">
    <source>
        <dbReference type="ARBA" id="ARBA00023242"/>
    </source>
</evidence>
<comment type="subcellular location">
    <subcellularLocation>
        <location evidence="3">Cytoplasm</location>
    </subcellularLocation>
    <subcellularLocation>
        <location evidence="2">Nucleus</location>
    </subcellularLocation>
</comment>
<comment type="function">
    <text evidence="1">Required for the first step of diphthamide biosynthesis, the transfer of 3-amino-3-carboxypropyl from S-adenosyl-L-methionine to a histidine residue. Diphthamide is a post-translational modification of histidine which occurs in elongation factor 2.</text>
</comment>
<feature type="compositionally biased region" description="Polar residues" evidence="12">
    <location>
        <begin position="41"/>
        <end position="63"/>
    </location>
</feature>
<dbReference type="PROSITE" id="PS50076">
    <property type="entry name" value="DNAJ_2"/>
    <property type="match status" value="1"/>
</dbReference>
<keyword evidence="7" id="KW-0963">Cytoplasm</keyword>
<keyword evidence="8" id="KW-0479">Metal-binding</keyword>
<evidence type="ECO:0000256" key="5">
    <source>
        <dbReference type="ARBA" id="ARBA00006169"/>
    </source>
</evidence>
<dbReference type="GO" id="GO:0005737">
    <property type="term" value="C:cytoplasm"/>
    <property type="evidence" value="ECO:0007669"/>
    <property type="project" value="UniProtKB-SubCell"/>
</dbReference>
<dbReference type="GO" id="GO:0005634">
    <property type="term" value="C:nucleus"/>
    <property type="evidence" value="ECO:0007669"/>
    <property type="project" value="UniProtKB-SubCell"/>
</dbReference>
<dbReference type="SUPFAM" id="SSF46565">
    <property type="entry name" value="Chaperone J-domain"/>
    <property type="match status" value="1"/>
</dbReference>
<evidence type="ECO:0000256" key="1">
    <source>
        <dbReference type="ARBA" id="ARBA00003474"/>
    </source>
</evidence>
<feature type="domain" description="J" evidence="13">
    <location>
        <begin position="6"/>
        <end position="90"/>
    </location>
</feature>
<dbReference type="Gene3D" id="1.10.287.110">
    <property type="entry name" value="DnaJ domain"/>
    <property type="match status" value="1"/>
</dbReference>
<organism evidence="15 16">
    <name type="scientific">Pyronema omphalodes (strain CBS 100304)</name>
    <name type="common">Pyronema confluens</name>
    <dbReference type="NCBI Taxonomy" id="1076935"/>
    <lineage>
        <taxon>Eukaryota</taxon>
        <taxon>Fungi</taxon>
        <taxon>Dikarya</taxon>
        <taxon>Ascomycota</taxon>
        <taxon>Pezizomycotina</taxon>
        <taxon>Pezizomycetes</taxon>
        <taxon>Pezizales</taxon>
        <taxon>Pyronemataceae</taxon>
        <taxon>Pyronema</taxon>
    </lineage>
</organism>
<dbReference type="Pfam" id="PF00226">
    <property type="entry name" value="DnaJ"/>
    <property type="match status" value="1"/>
</dbReference>
<dbReference type="UniPathway" id="UPA00559"/>
<evidence type="ECO:0000256" key="4">
    <source>
        <dbReference type="ARBA" id="ARBA00005156"/>
    </source>
</evidence>
<evidence type="ECO:0000256" key="2">
    <source>
        <dbReference type="ARBA" id="ARBA00004123"/>
    </source>
</evidence>
<evidence type="ECO:0000256" key="12">
    <source>
        <dbReference type="SAM" id="MobiDB-lite"/>
    </source>
</evidence>
<dbReference type="eggNOG" id="KOG0714">
    <property type="taxonomic scope" value="Eukaryota"/>
</dbReference>
<dbReference type="GO" id="GO:0017183">
    <property type="term" value="P:protein histidyl modification to diphthamide"/>
    <property type="evidence" value="ECO:0007669"/>
    <property type="project" value="UniProtKB-UniPathway"/>
</dbReference>
<gene>
    <name evidence="15" type="ORF">PCON_01442</name>
</gene>
<evidence type="ECO:0000259" key="14">
    <source>
        <dbReference type="PROSITE" id="PS51074"/>
    </source>
</evidence>
<feature type="region of interest" description="Disordered" evidence="12">
    <location>
        <begin position="40"/>
        <end position="63"/>
    </location>
</feature>
<evidence type="ECO:0000313" key="15">
    <source>
        <dbReference type="EMBL" id="CCX33571.1"/>
    </source>
</evidence>
<keyword evidence="11" id="KW-0539">Nucleus</keyword>
<dbReference type="InterPro" id="IPR036671">
    <property type="entry name" value="DPH_MB_sf"/>
</dbReference>
<dbReference type="InterPro" id="IPR007872">
    <property type="entry name" value="DPH_MB_dom"/>
</dbReference>
<dbReference type="PROSITE" id="PS51074">
    <property type="entry name" value="DPH_MB"/>
    <property type="match status" value="1"/>
</dbReference>
<keyword evidence="9" id="KW-0862">Zinc</keyword>
<keyword evidence="10" id="KW-0408">Iron</keyword>
<dbReference type="SMART" id="SM00271">
    <property type="entry name" value="DnaJ"/>
    <property type="match status" value="1"/>
</dbReference>
<evidence type="ECO:0000256" key="8">
    <source>
        <dbReference type="ARBA" id="ARBA00022723"/>
    </source>
</evidence>
<keyword evidence="16" id="KW-1185">Reference proteome</keyword>
<dbReference type="InterPro" id="IPR036869">
    <property type="entry name" value="J_dom_sf"/>
</dbReference>
<name>U4LWC8_PYROM</name>
<dbReference type="GO" id="GO:0046872">
    <property type="term" value="F:metal ion binding"/>
    <property type="evidence" value="ECO:0007669"/>
    <property type="project" value="UniProtKB-KW"/>
</dbReference>
<evidence type="ECO:0000256" key="6">
    <source>
        <dbReference type="ARBA" id="ARBA00021797"/>
    </source>
</evidence>
<feature type="domain" description="DPH-type MB" evidence="14">
    <location>
        <begin position="105"/>
        <end position="171"/>
    </location>
</feature>
<evidence type="ECO:0000256" key="10">
    <source>
        <dbReference type="ARBA" id="ARBA00023004"/>
    </source>
</evidence>
<proteinExistence type="inferred from homology"/>
<comment type="pathway">
    <text evidence="4">Protein modification; peptidyl-diphthamide biosynthesis.</text>
</comment>
<protein>
    <recommendedName>
        <fullName evidence="6">Diphthamide biosynthesis protein 4</fullName>
    </recommendedName>
</protein>
<dbReference type="OrthoDB" id="445556at2759"/>
<dbReference type="Gene3D" id="3.10.660.10">
    <property type="entry name" value="DPH Zinc finger"/>
    <property type="match status" value="1"/>
</dbReference>
<comment type="similarity">
    <text evidence="5">Belongs to the DPH4 family.</text>
</comment>
<dbReference type="EMBL" id="HF936139">
    <property type="protein sequence ID" value="CCX33571.1"/>
    <property type="molecule type" value="Genomic_DNA"/>
</dbReference>
<dbReference type="InterPro" id="IPR001623">
    <property type="entry name" value="DnaJ_domain"/>
</dbReference>
<dbReference type="SUPFAM" id="SSF144217">
    <property type="entry name" value="CSL zinc finger"/>
    <property type="match status" value="1"/>
</dbReference>
<dbReference type="InterPro" id="IPR044248">
    <property type="entry name" value="DPH3/4-like"/>
</dbReference>
<reference evidence="15 16" key="1">
    <citation type="journal article" date="2013" name="PLoS Genet.">
        <title>The genome and development-dependent transcriptomes of Pyronema confluens: a window into fungal evolution.</title>
        <authorList>
            <person name="Traeger S."/>
            <person name="Altegoer F."/>
            <person name="Freitag M."/>
            <person name="Gabaldon T."/>
            <person name="Kempken F."/>
            <person name="Kumar A."/>
            <person name="Marcet-Houben M."/>
            <person name="Poggeler S."/>
            <person name="Stajich J.E."/>
            <person name="Nowrousian M."/>
        </authorList>
    </citation>
    <scope>NUCLEOTIDE SEQUENCE [LARGE SCALE GENOMIC DNA]</scope>
    <source>
        <strain evidence="16">CBS 100304</strain>
        <tissue evidence="15">Vegetative mycelium</tissue>
    </source>
</reference>
<evidence type="ECO:0000256" key="3">
    <source>
        <dbReference type="ARBA" id="ARBA00004496"/>
    </source>
</evidence>
<evidence type="ECO:0000256" key="7">
    <source>
        <dbReference type="ARBA" id="ARBA00022490"/>
    </source>
</evidence>
<dbReference type="PANTHER" id="PTHR21454">
    <property type="entry name" value="DPH3 HOMOLOG-RELATED"/>
    <property type="match status" value="1"/>
</dbReference>
<dbReference type="OMA" id="IIGCRGC"/>
<dbReference type="PANTHER" id="PTHR21454:SF46">
    <property type="entry name" value="DIPHTHAMIDE BIOSYNTHESIS PROTEIN 4"/>
    <property type="match status" value="1"/>
</dbReference>
<dbReference type="STRING" id="1076935.U4LWC8"/>
<accession>U4LWC8</accession>
<evidence type="ECO:0000259" key="13">
    <source>
        <dbReference type="PROSITE" id="PS50076"/>
    </source>
</evidence>